<keyword evidence="2" id="KW-0677">Repeat</keyword>
<feature type="domain" description="J" evidence="8">
    <location>
        <begin position="6"/>
        <end position="71"/>
    </location>
</feature>
<dbReference type="AlphaFoldDB" id="A0A4Z1GJR9"/>
<feature type="compositionally biased region" description="Low complexity" evidence="7">
    <location>
        <begin position="390"/>
        <end position="401"/>
    </location>
</feature>
<dbReference type="InterPro" id="IPR001305">
    <property type="entry name" value="HSP_DnaJ_Cys-rich_dom"/>
</dbReference>
<dbReference type="Gene3D" id="1.10.287.110">
    <property type="entry name" value="DnaJ domain"/>
    <property type="match status" value="1"/>
</dbReference>
<dbReference type="Gene3D" id="2.10.230.10">
    <property type="entry name" value="Heat shock protein DnaJ, cysteine-rich domain"/>
    <property type="match status" value="1"/>
</dbReference>
<evidence type="ECO:0000256" key="1">
    <source>
        <dbReference type="ARBA" id="ARBA00022723"/>
    </source>
</evidence>
<dbReference type="SUPFAM" id="SSF49493">
    <property type="entry name" value="HSP40/DnaJ peptide-binding domain"/>
    <property type="match status" value="2"/>
</dbReference>
<dbReference type="InterPro" id="IPR044713">
    <property type="entry name" value="DNJA1/2-like"/>
</dbReference>
<dbReference type="GO" id="GO:0009408">
    <property type="term" value="P:response to heat"/>
    <property type="evidence" value="ECO:0007669"/>
    <property type="project" value="InterPro"/>
</dbReference>
<dbReference type="Pfam" id="PF01556">
    <property type="entry name" value="DnaJ_C"/>
    <property type="match status" value="1"/>
</dbReference>
<dbReference type="InterPro" id="IPR012724">
    <property type="entry name" value="DnaJ"/>
</dbReference>
<dbReference type="Gene3D" id="2.60.260.20">
    <property type="entry name" value="Urease metallochaperone UreE, N-terminal domain"/>
    <property type="match status" value="2"/>
</dbReference>
<evidence type="ECO:0000259" key="9">
    <source>
        <dbReference type="PROSITE" id="PS51188"/>
    </source>
</evidence>
<sequence length="420" mass="45693">MVKDTKLYDLLSVAPTATEAELKKAYKVGALKHHPDKNQHNPDAEEKFKEISRAYEILSDPQKRQIYDQYGEEGLEGGGGAGGMNAEDLFSQFFGGGSAFGGGGFGGMFGGGGGGMQQRGPPKARTIHHVHKVSLEDIYRGKVSKLALQKSVICPKCEGRGGKEGAVKKCAGCDGHGMKTMMRQMGPMIQRFQTVCPDCNGEGEIIREKDKCKGCNGKKTTVERKVLHVHVDRGVRSGHKIDFRGEGDQTPGVQPGDVVFEIEQKPHDRFQRKDDDLFFHAEVDLSTALAGGTIFVEHLDERWLSVEILPGEVISPGSVKMIRGQGMPSYRHHDHGNLYIQFDVKFPEKNWTTDPAAFEALKTILPPAPEGITPPTDAMTEVADLEDVDASQQARASGAGAMDEDDEDGQGGERVQCASQ</sequence>
<dbReference type="FunFam" id="2.10.230.10:FF:000001">
    <property type="entry name" value="DnaJ subfamily A member 2"/>
    <property type="match status" value="1"/>
</dbReference>
<keyword evidence="5" id="KW-0143">Chaperone</keyword>
<evidence type="ECO:0000256" key="3">
    <source>
        <dbReference type="ARBA" id="ARBA00022771"/>
    </source>
</evidence>
<dbReference type="FunFam" id="2.60.260.20:FF:000024">
    <property type="entry name" value="Mitochondrial protein import protein MAS5"/>
    <property type="match status" value="1"/>
</dbReference>
<dbReference type="CDD" id="cd10747">
    <property type="entry name" value="DnaJ_C"/>
    <property type="match status" value="1"/>
</dbReference>
<proteinExistence type="inferred from homology"/>
<dbReference type="FunFam" id="1.10.287.110:FF:000048">
    <property type="entry name" value="DnaJ family protein"/>
    <property type="match status" value="1"/>
</dbReference>
<dbReference type="GO" id="GO:0051082">
    <property type="term" value="F:unfolded protein binding"/>
    <property type="evidence" value="ECO:0007669"/>
    <property type="project" value="InterPro"/>
</dbReference>
<evidence type="ECO:0000259" key="8">
    <source>
        <dbReference type="PROSITE" id="PS50076"/>
    </source>
</evidence>
<dbReference type="Proteomes" id="UP000297814">
    <property type="component" value="Unassembled WGS sequence"/>
</dbReference>
<name>A0A4Z1GJR9_9HELO</name>
<dbReference type="EMBL" id="PQXK01000215">
    <property type="protein sequence ID" value="TGO34037.1"/>
    <property type="molecule type" value="Genomic_DNA"/>
</dbReference>
<dbReference type="SUPFAM" id="SSF57938">
    <property type="entry name" value="DnaJ/Hsp40 cysteine-rich domain"/>
    <property type="match status" value="1"/>
</dbReference>
<protein>
    <recommendedName>
        <fullName evidence="12">J domain-containing protein</fullName>
    </recommendedName>
</protein>
<dbReference type="PROSITE" id="PS00636">
    <property type="entry name" value="DNAJ_1"/>
    <property type="match status" value="1"/>
</dbReference>
<feature type="zinc finger region" description="CR-type" evidence="6">
    <location>
        <begin position="141"/>
        <end position="224"/>
    </location>
</feature>
<dbReference type="Pfam" id="PF00684">
    <property type="entry name" value="DnaJ_CXXCXGXG"/>
    <property type="match status" value="1"/>
</dbReference>
<dbReference type="PRINTS" id="PR00625">
    <property type="entry name" value="JDOMAIN"/>
</dbReference>
<dbReference type="GO" id="GO:0005524">
    <property type="term" value="F:ATP binding"/>
    <property type="evidence" value="ECO:0007669"/>
    <property type="project" value="InterPro"/>
</dbReference>
<dbReference type="CDD" id="cd10719">
    <property type="entry name" value="DnaJ_zf"/>
    <property type="match status" value="1"/>
</dbReference>
<evidence type="ECO:0000256" key="5">
    <source>
        <dbReference type="ARBA" id="ARBA00023186"/>
    </source>
</evidence>
<dbReference type="PANTHER" id="PTHR43888">
    <property type="entry name" value="DNAJ-LIKE-2, ISOFORM A-RELATED"/>
    <property type="match status" value="1"/>
</dbReference>
<evidence type="ECO:0000256" key="6">
    <source>
        <dbReference type="PROSITE-ProRule" id="PRU00546"/>
    </source>
</evidence>
<dbReference type="InterPro" id="IPR002939">
    <property type="entry name" value="DnaJ_C"/>
</dbReference>
<dbReference type="HAMAP" id="MF_01152">
    <property type="entry name" value="DnaJ"/>
    <property type="match status" value="1"/>
</dbReference>
<dbReference type="SMART" id="SM00271">
    <property type="entry name" value="DnaJ"/>
    <property type="match status" value="1"/>
</dbReference>
<evidence type="ECO:0000256" key="4">
    <source>
        <dbReference type="ARBA" id="ARBA00022833"/>
    </source>
</evidence>
<evidence type="ECO:0000313" key="11">
    <source>
        <dbReference type="Proteomes" id="UP000297814"/>
    </source>
</evidence>
<keyword evidence="4 6" id="KW-0862">Zinc</keyword>
<dbReference type="CDD" id="cd06257">
    <property type="entry name" value="DnaJ"/>
    <property type="match status" value="1"/>
</dbReference>
<keyword evidence="1 6" id="KW-0479">Metal-binding</keyword>
<dbReference type="InterPro" id="IPR008971">
    <property type="entry name" value="HSP40/DnaJ_pept-bd"/>
</dbReference>
<organism evidence="10 11">
    <name type="scientific">Botrytis hyacinthi</name>
    <dbReference type="NCBI Taxonomy" id="278943"/>
    <lineage>
        <taxon>Eukaryota</taxon>
        <taxon>Fungi</taxon>
        <taxon>Dikarya</taxon>
        <taxon>Ascomycota</taxon>
        <taxon>Pezizomycotina</taxon>
        <taxon>Leotiomycetes</taxon>
        <taxon>Helotiales</taxon>
        <taxon>Sclerotiniaceae</taxon>
        <taxon>Botrytis</taxon>
    </lineage>
</organism>
<reference evidence="10 11" key="1">
    <citation type="submission" date="2017-12" db="EMBL/GenBank/DDBJ databases">
        <title>Comparative genomics of Botrytis spp.</title>
        <authorList>
            <person name="Valero-Jimenez C.A."/>
            <person name="Tapia P."/>
            <person name="Veloso J."/>
            <person name="Silva-Moreno E."/>
            <person name="Staats M."/>
            <person name="Valdes J.H."/>
            <person name="Van Kan J.A.L."/>
        </authorList>
    </citation>
    <scope>NUCLEOTIDE SEQUENCE [LARGE SCALE GENOMIC DNA]</scope>
    <source>
        <strain evidence="10 11">Bh0001</strain>
    </source>
</reference>
<gene>
    <name evidence="10" type="ORF">BHYA_0215g00140</name>
</gene>
<dbReference type="InterPro" id="IPR036869">
    <property type="entry name" value="J_dom_sf"/>
</dbReference>
<dbReference type="GO" id="GO:0030544">
    <property type="term" value="F:Hsp70 protein binding"/>
    <property type="evidence" value="ECO:0007669"/>
    <property type="project" value="InterPro"/>
</dbReference>
<dbReference type="InterPro" id="IPR018253">
    <property type="entry name" value="DnaJ_domain_CS"/>
</dbReference>
<dbReference type="PROSITE" id="PS51188">
    <property type="entry name" value="ZF_CR"/>
    <property type="match status" value="1"/>
</dbReference>
<feature type="domain" description="CR-type" evidence="9">
    <location>
        <begin position="141"/>
        <end position="224"/>
    </location>
</feature>
<dbReference type="GO" id="GO:0008270">
    <property type="term" value="F:zinc ion binding"/>
    <property type="evidence" value="ECO:0007669"/>
    <property type="project" value="UniProtKB-KW"/>
</dbReference>
<accession>A0A4Z1GJR9</accession>
<keyword evidence="11" id="KW-1185">Reference proteome</keyword>
<evidence type="ECO:0008006" key="12">
    <source>
        <dbReference type="Google" id="ProtNLM"/>
    </source>
</evidence>
<dbReference type="PROSITE" id="PS50076">
    <property type="entry name" value="DNAJ_2"/>
    <property type="match status" value="1"/>
</dbReference>
<dbReference type="InterPro" id="IPR001623">
    <property type="entry name" value="DnaJ_domain"/>
</dbReference>
<dbReference type="GO" id="GO:0006457">
    <property type="term" value="P:protein folding"/>
    <property type="evidence" value="ECO:0007669"/>
    <property type="project" value="InterPro"/>
</dbReference>
<keyword evidence="3 6" id="KW-0863">Zinc-finger</keyword>
<evidence type="ECO:0000256" key="2">
    <source>
        <dbReference type="ARBA" id="ARBA00022737"/>
    </source>
</evidence>
<feature type="region of interest" description="Disordered" evidence="7">
    <location>
        <begin position="366"/>
        <end position="420"/>
    </location>
</feature>
<comment type="caution">
    <text evidence="10">The sequence shown here is derived from an EMBL/GenBank/DDBJ whole genome shotgun (WGS) entry which is preliminary data.</text>
</comment>
<dbReference type="Pfam" id="PF00226">
    <property type="entry name" value="DnaJ"/>
    <property type="match status" value="1"/>
</dbReference>
<evidence type="ECO:0000256" key="7">
    <source>
        <dbReference type="SAM" id="MobiDB-lite"/>
    </source>
</evidence>
<dbReference type="SUPFAM" id="SSF46565">
    <property type="entry name" value="Chaperone J-domain"/>
    <property type="match status" value="1"/>
</dbReference>
<dbReference type="InterPro" id="IPR036410">
    <property type="entry name" value="HSP_DnaJ_Cys-rich_dom_sf"/>
</dbReference>
<evidence type="ECO:0000313" key="10">
    <source>
        <dbReference type="EMBL" id="TGO34037.1"/>
    </source>
</evidence>